<dbReference type="SMART" id="SM00504">
    <property type="entry name" value="Ubox"/>
    <property type="match status" value="1"/>
</dbReference>
<protein>
    <recommendedName>
        <fullName evidence="3">RING-type E3 ubiquitin transferase</fullName>
        <ecNumber evidence="3">2.3.2.27</ecNumber>
    </recommendedName>
</protein>
<evidence type="ECO:0000313" key="7">
    <source>
        <dbReference type="EMBL" id="RAL52531.1"/>
    </source>
</evidence>
<dbReference type="Proteomes" id="UP000249390">
    <property type="component" value="Unassembled WGS sequence"/>
</dbReference>
<dbReference type="SUPFAM" id="SSF57850">
    <property type="entry name" value="RING/U-box"/>
    <property type="match status" value="1"/>
</dbReference>
<evidence type="ECO:0000256" key="3">
    <source>
        <dbReference type="ARBA" id="ARBA00012483"/>
    </source>
</evidence>
<keyword evidence="8" id="KW-1185">Reference proteome</keyword>
<dbReference type="Pfam" id="PF04564">
    <property type="entry name" value="U-box"/>
    <property type="match status" value="1"/>
</dbReference>
<dbReference type="Gene3D" id="1.25.10.10">
    <property type="entry name" value="Leucine-rich Repeat Variant"/>
    <property type="match status" value="1"/>
</dbReference>
<comment type="pathway">
    <text evidence="2">Protein modification; protein ubiquitination.</text>
</comment>
<evidence type="ECO:0000256" key="1">
    <source>
        <dbReference type="ARBA" id="ARBA00000900"/>
    </source>
</evidence>
<sequence>MGSDTTEVTDAPLSPQSIKVHLQMCTELIKFVNRASKLLPEIEASRPRCTSGLDSLCVFNNAIVKATSIIRCCSESSKLYLALTGDAILSRCKKSTMLLEQSLSQMQYMVPVMLAAEISVLVADLRGARFSLEPSEEEAGKLLKDLLHQYSYESGPTRDTTFTAIQVAILMLNITTPKALLAEKRSIRMLLDKAGDSEESKKKILFFFLNLLNKYAKRILKEKYDYDESVQKPKGPFCPPSSVEPPDEFRCPISSRLMYDPVLTASGVTYERMWIQRWFDEGHHTCPKTGRTLTHFSLTPNCYIKHLISKWCAESGVTTSDPKSIPNAVGPHTWEVSSISIASLGSSMNDLRLPIDFTNSSIGSLVSPSPKIPKKHTNVVSPVCPLDSLDGLDSLSWESQCGVVEYIGKVLKRDEDGDGQGVKKLHPESFVQSLVRFLNSARESQDKNAQISGCRLMSFFLKKSRSAAACLDDKAYELLAWFLTTAASAEALSVFVILSSHTHCQSKIAASGALNLVLDILNSKNRDSLRHSLTIVKNVCGNEDAKVSVPETEGCVSSVVKVLESDDVEDQEHAVEVLLSLCSQRSRYCKLVMSEDVIPDLFCISVNGNNRGKKMALELLRILRDESRDIAGESYPNVVERGGGGNDYKEREFPSKKTGIIGKLFLKIRSSSAKREK</sequence>
<proteinExistence type="predicted"/>
<dbReference type="EC" id="2.3.2.27" evidence="3"/>
<dbReference type="InterPro" id="IPR011989">
    <property type="entry name" value="ARM-like"/>
</dbReference>
<dbReference type="PANTHER" id="PTHR23315:SF240">
    <property type="entry name" value="U-BOX DOMAIN-CONTAINING PROTEIN 5"/>
    <property type="match status" value="1"/>
</dbReference>
<keyword evidence="5" id="KW-0833">Ubl conjugation pathway</keyword>
<evidence type="ECO:0000256" key="5">
    <source>
        <dbReference type="ARBA" id="ARBA00022786"/>
    </source>
</evidence>
<evidence type="ECO:0000259" key="6">
    <source>
        <dbReference type="PROSITE" id="PS51698"/>
    </source>
</evidence>
<reference evidence="7 8" key="1">
    <citation type="submission" date="2018-06" db="EMBL/GenBank/DDBJ databases">
        <title>The Genome of Cuscuta australis (Dodder) Provides Insight into the Evolution of Plant Parasitism.</title>
        <authorList>
            <person name="Liu H."/>
        </authorList>
    </citation>
    <scope>NUCLEOTIDE SEQUENCE [LARGE SCALE GENOMIC DNA]</scope>
    <source>
        <strain evidence="8">cv. Yunnan</strain>
        <tissue evidence="7">Vines</tissue>
    </source>
</reference>
<dbReference type="InterPro" id="IPR016024">
    <property type="entry name" value="ARM-type_fold"/>
</dbReference>
<organism evidence="7 8">
    <name type="scientific">Cuscuta australis</name>
    <dbReference type="NCBI Taxonomy" id="267555"/>
    <lineage>
        <taxon>Eukaryota</taxon>
        <taxon>Viridiplantae</taxon>
        <taxon>Streptophyta</taxon>
        <taxon>Embryophyta</taxon>
        <taxon>Tracheophyta</taxon>
        <taxon>Spermatophyta</taxon>
        <taxon>Magnoliopsida</taxon>
        <taxon>eudicotyledons</taxon>
        <taxon>Gunneridae</taxon>
        <taxon>Pentapetalae</taxon>
        <taxon>asterids</taxon>
        <taxon>lamiids</taxon>
        <taxon>Solanales</taxon>
        <taxon>Convolvulaceae</taxon>
        <taxon>Cuscuteae</taxon>
        <taxon>Cuscuta</taxon>
        <taxon>Cuscuta subgen. Grammica</taxon>
        <taxon>Cuscuta sect. Cleistogrammica</taxon>
    </lineage>
</organism>
<keyword evidence="4" id="KW-0808">Transferase</keyword>
<name>A0A328E7S2_9ASTE</name>
<dbReference type="InterPro" id="IPR003613">
    <property type="entry name" value="Ubox_domain"/>
</dbReference>
<evidence type="ECO:0000256" key="2">
    <source>
        <dbReference type="ARBA" id="ARBA00004906"/>
    </source>
</evidence>
<feature type="domain" description="U-box" evidence="6">
    <location>
        <begin position="244"/>
        <end position="318"/>
    </location>
</feature>
<evidence type="ECO:0000256" key="4">
    <source>
        <dbReference type="ARBA" id="ARBA00022679"/>
    </source>
</evidence>
<dbReference type="EMBL" id="NQVE01000033">
    <property type="protein sequence ID" value="RAL52531.1"/>
    <property type="molecule type" value="Genomic_DNA"/>
</dbReference>
<dbReference type="InterPro" id="IPR013083">
    <property type="entry name" value="Znf_RING/FYVE/PHD"/>
</dbReference>
<dbReference type="Gene3D" id="3.30.40.10">
    <property type="entry name" value="Zinc/RING finger domain, C3HC4 (zinc finger)"/>
    <property type="match status" value="1"/>
</dbReference>
<dbReference type="GO" id="GO:0061630">
    <property type="term" value="F:ubiquitin protein ligase activity"/>
    <property type="evidence" value="ECO:0007669"/>
    <property type="project" value="UniProtKB-EC"/>
</dbReference>
<dbReference type="AlphaFoldDB" id="A0A328E7S2"/>
<comment type="catalytic activity">
    <reaction evidence="1">
        <text>S-ubiquitinyl-[E2 ubiquitin-conjugating enzyme]-L-cysteine + [acceptor protein]-L-lysine = [E2 ubiquitin-conjugating enzyme]-L-cysteine + N(6)-ubiquitinyl-[acceptor protein]-L-lysine.</text>
        <dbReference type="EC" id="2.3.2.27"/>
    </reaction>
</comment>
<dbReference type="InterPro" id="IPR045210">
    <property type="entry name" value="RING-Ubox_PUB"/>
</dbReference>
<dbReference type="SUPFAM" id="SSF48371">
    <property type="entry name" value="ARM repeat"/>
    <property type="match status" value="1"/>
</dbReference>
<dbReference type="PROSITE" id="PS51698">
    <property type="entry name" value="U_BOX"/>
    <property type="match status" value="1"/>
</dbReference>
<evidence type="ECO:0000313" key="8">
    <source>
        <dbReference type="Proteomes" id="UP000249390"/>
    </source>
</evidence>
<dbReference type="UniPathway" id="UPA00143"/>
<dbReference type="CDD" id="cd16664">
    <property type="entry name" value="RING-Ubox_PUB"/>
    <property type="match status" value="1"/>
</dbReference>
<gene>
    <name evidence="7" type="ORF">DM860_017225</name>
</gene>
<comment type="caution">
    <text evidence="7">The sequence shown here is derived from an EMBL/GenBank/DDBJ whole genome shotgun (WGS) entry which is preliminary data.</text>
</comment>
<dbReference type="PANTHER" id="PTHR23315">
    <property type="entry name" value="U BOX DOMAIN-CONTAINING"/>
    <property type="match status" value="1"/>
</dbReference>
<dbReference type="GO" id="GO:0016567">
    <property type="term" value="P:protein ubiquitination"/>
    <property type="evidence" value="ECO:0007669"/>
    <property type="project" value="UniProtKB-UniPathway"/>
</dbReference>
<accession>A0A328E7S2</accession>